<dbReference type="GO" id="GO:0016758">
    <property type="term" value="F:hexosyltransferase activity"/>
    <property type="evidence" value="ECO:0007669"/>
    <property type="project" value="TreeGrafter"/>
</dbReference>
<sequence length="116" mass="12542">MVTIENAAPPVDVSEGDVARFVEEFDLTDKKVVLTLSRLEFAKGIDRAVLAMHHLPAPYVLVIAGAGRHEESLRELVRQEGLGSRVVFVGHLDKVANALAAADVFVLPSRAEAREG</sequence>
<dbReference type="EMBL" id="KF124514">
    <property type="protein sequence ID" value="AIA91830.1"/>
    <property type="molecule type" value="Genomic_DNA"/>
</dbReference>
<dbReference type="SUPFAM" id="SSF53756">
    <property type="entry name" value="UDP-Glycosyltransferase/glycogen phosphorylase"/>
    <property type="match status" value="1"/>
</dbReference>
<reference evidence="2" key="1">
    <citation type="journal article" date="2013" name="Environ. Microbiol.">
        <title>Seasonally variable intestinal metagenomes of the red palm weevil (Rhynchophorus ferrugineus).</title>
        <authorList>
            <person name="Jia S."/>
            <person name="Zhang X."/>
            <person name="Zhang G."/>
            <person name="Yin A."/>
            <person name="Zhang S."/>
            <person name="Li F."/>
            <person name="Wang L."/>
            <person name="Zhao D."/>
            <person name="Yun Q."/>
            <person name="Tala"/>
            <person name="Wang J."/>
            <person name="Sun G."/>
            <person name="Baabdullah M."/>
            <person name="Yu X."/>
            <person name="Hu S."/>
            <person name="Al-Mssallem I.S."/>
            <person name="Yu J."/>
        </authorList>
    </citation>
    <scope>NUCLEOTIDE SEQUENCE</scope>
</reference>
<evidence type="ECO:0000259" key="1">
    <source>
        <dbReference type="Pfam" id="PF00534"/>
    </source>
</evidence>
<organism evidence="2">
    <name type="scientific">uncultured Vibrio sp</name>
    <dbReference type="NCBI Taxonomy" id="114054"/>
    <lineage>
        <taxon>Bacteria</taxon>
        <taxon>Pseudomonadati</taxon>
        <taxon>Pseudomonadota</taxon>
        <taxon>Gammaproteobacteria</taxon>
        <taxon>Vibrionales</taxon>
        <taxon>Vibrionaceae</taxon>
        <taxon>Vibrio</taxon>
        <taxon>environmental samples</taxon>
    </lineage>
</organism>
<dbReference type="PANTHER" id="PTHR45947">
    <property type="entry name" value="SULFOQUINOVOSYL TRANSFERASE SQD2"/>
    <property type="match status" value="1"/>
</dbReference>
<name>A0A060CFM0_9VIBR</name>
<dbReference type="AlphaFoldDB" id="A0A060CFM0"/>
<evidence type="ECO:0000313" key="2">
    <source>
        <dbReference type="EMBL" id="AIA91830.1"/>
    </source>
</evidence>
<protein>
    <submittedName>
        <fullName evidence="2">Glycos_transf_1</fullName>
    </submittedName>
</protein>
<feature type="domain" description="Glycosyl transferase family 1" evidence="1">
    <location>
        <begin position="28"/>
        <end position="113"/>
    </location>
</feature>
<dbReference type="Gene3D" id="3.40.50.2000">
    <property type="entry name" value="Glycogen Phosphorylase B"/>
    <property type="match status" value="1"/>
</dbReference>
<feature type="non-terminal residue" evidence="2">
    <location>
        <position position="116"/>
    </location>
</feature>
<accession>A0A060CFM0</accession>
<dbReference type="InterPro" id="IPR001296">
    <property type="entry name" value="Glyco_trans_1"/>
</dbReference>
<proteinExistence type="predicted"/>
<dbReference type="Pfam" id="PF00534">
    <property type="entry name" value="Glycos_transf_1"/>
    <property type="match status" value="1"/>
</dbReference>
<dbReference type="InterPro" id="IPR050194">
    <property type="entry name" value="Glycosyltransferase_grp1"/>
</dbReference>
<dbReference type="PANTHER" id="PTHR45947:SF3">
    <property type="entry name" value="SULFOQUINOVOSYL TRANSFERASE SQD2"/>
    <property type="match status" value="1"/>
</dbReference>